<feature type="signal peptide" evidence="1">
    <location>
        <begin position="1"/>
        <end position="22"/>
    </location>
</feature>
<dbReference type="Pfam" id="PF06776">
    <property type="entry name" value="IalB"/>
    <property type="match status" value="1"/>
</dbReference>
<dbReference type="Gene3D" id="2.60.40.1880">
    <property type="entry name" value="Invasion associated locus B (IalB) protein"/>
    <property type="match status" value="1"/>
</dbReference>
<evidence type="ECO:0000313" key="2">
    <source>
        <dbReference type="EMBL" id="WZC47591.1"/>
    </source>
</evidence>
<protein>
    <submittedName>
        <fullName evidence="2">Invasion associated locus B family protein</fullName>
    </submittedName>
</protein>
<organism evidence="2 3">
    <name type="scientific">Yoonia phaeophyticola</name>
    <dbReference type="NCBI Taxonomy" id="3137369"/>
    <lineage>
        <taxon>Bacteria</taxon>
        <taxon>Pseudomonadati</taxon>
        <taxon>Pseudomonadota</taxon>
        <taxon>Alphaproteobacteria</taxon>
        <taxon>Rhodobacterales</taxon>
        <taxon>Paracoccaceae</taxon>
        <taxon>Yoonia</taxon>
    </lineage>
</organism>
<feature type="chain" id="PRO_5047039409" evidence="1">
    <location>
        <begin position="23"/>
        <end position="199"/>
    </location>
</feature>
<keyword evidence="1" id="KW-0732">Signal</keyword>
<evidence type="ECO:0000313" key="3">
    <source>
        <dbReference type="Proteomes" id="UP001440612"/>
    </source>
</evidence>
<evidence type="ECO:0000256" key="1">
    <source>
        <dbReference type="SAM" id="SignalP"/>
    </source>
</evidence>
<accession>A0ABZ2V556</accession>
<reference evidence="3" key="1">
    <citation type="submission" date="2024-04" db="EMBL/GenBank/DDBJ databases">
        <title>Phylogenomic analyses of a clade within the roseobacter group suggest taxonomic reassignments of species of the genera Aestuariivita, Citreicella, Loktanella, Nautella, Pelagibaca, Ruegeria, Thalassobius, Thiobacimonas and Tropicibacter, and the proposal o.</title>
        <authorList>
            <person name="Jeon C.O."/>
        </authorList>
    </citation>
    <scope>NUCLEOTIDE SEQUENCE [LARGE SCALE GENOMIC DNA]</scope>
    <source>
        <strain evidence="3">BS5-3</strain>
    </source>
</reference>
<dbReference type="InterPro" id="IPR038696">
    <property type="entry name" value="IalB_sf"/>
</dbReference>
<keyword evidence="3" id="KW-1185">Reference proteome</keyword>
<name>A0ABZ2V556_9RHOB</name>
<dbReference type="EMBL" id="CP150951">
    <property type="protein sequence ID" value="WZC47591.1"/>
    <property type="molecule type" value="Genomic_DNA"/>
</dbReference>
<proteinExistence type="predicted"/>
<dbReference type="RefSeq" id="WP_341365711.1">
    <property type="nucleotide sequence ID" value="NZ_CP150951.2"/>
</dbReference>
<sequence length="199" mass="21021">MRSITTAVTLAACLVFTGMASAQETQAAEEEAPAAPTDLDLGEPVGPQIGQPYVLQTFGDWEMRCIKQPEGEDEPCNLYQLLRDDSGAAVAEFNMFRLPEGNQAAAGATIVVPLETFLPAQLTLSVDGLNARRYPFTFCNAAGCVVRAGFTAEEVEAFKRGATANVRLVPAADPSAEVNLAVSLTGFTAGFDGVVTLEE</sequence>
<dbReference type="InterPro" id="IPR010642">
    <property type="entry name" value="Invasion_prot_B"/>
</dbReference>
<gene>
    <name evidence="2" type="ORF">AABB29_11750</name>
</gene>
<dbReference type="Proteomes" id="UP001440612">
    <property type="component" value="Chromosome"/>
</dbReference>